<keyword evidence="1" id="KW-0732">Signal</keyword>
<dbReference type="Pfam" id="PF01400">
    <property type="entry name" value="Astacin"/>
    <property type="match status" value="1"/>
</dbReference>
<dbReference type="InterPro" id="IPR001506">
    <property type="entry name" value="Peptidase_M12A"/>
</dbReference>
<keyword evidence="1" id="KW-0479">Metal-binding</keyword>
<comment type="caution">
    <text evidence="3">The sequence shown here is derived from an EMBL/GenBank/DDBJ whole genome shotgun (WGS) entry which is preliminary data.</text>
</comment>
<evidence type="ECO:0000259" key="2">
    <source>
        <dbReference type="Pfam" id="PF01400"/>
    </source>
</evidence>
<dbReference type="Proteomes" id="UP001521785">
    <property type="component" value="Unassembled WGS sequence"/>
</dbReference>
<accession>A0ABR3S1D2</accession>
<keyword evidence="1" id="KW-0645">Protease</keyword>
<feature type="chain" id="PRO_5045011298" description="Metalloendopeptidase" evidence="1">
    <location>
        <begin position="20"/>
        <end position="435"/>
    </location>
</feature>
<reference evidence="3 4" key="1">
    <citation type="submission" date="2024-02" db="EMBL/GenBank/DDBJ databases">
        <title>De novo assembly and annotation of 12 fungi associated with fruit tree decline syndrome in Ontario, Canada.</title>
        <authorList>
            <person name="Sulman M."/>
            <person name="Ellouze W."/>
            <person name="Ilyukhin E."/>
        </authorList>
    </citation>
    <scope>NUCLEOTIDE SEQUENCE [LARGE SCALE GENOMIC DNA]</scope>
    <source>
        <strain evidence="3 4">M42-189</strain>
    </source>
</reference>
<name>A0ABR3S1D2_9PLEO</name>
<dbReference type="SUPFAM" id="SSF55486">
    <property type="entry name" value="Metalloproteases ('zincins'), catalytic domain"/>
    <property type="match status" value="2"/>
</dbReference>
<sequence length="435" mass="49058">MKILTVLTACLAPVQIVSAAASYFDKTVPGSSDGKNHPTYHTYGNAGVKSTKSQKRYAELITSGATVGHPVTAWPFRLGTRDVNKGYLRRIPYCFVDKRSYEKIGETCKFADAIEIWKNGLGGTASREHHHSLVIKKPENPEDYCCTEYEYGPENRLIEEGDLHCEWNAEKYPKDALAIHWLDDIKLNGRAAQAQLGYTAEEHDAEAGRHWMHVGDSASAANIAHELGHVLGMSHEHQRWDRDDHILFRCDSLVGIFDAVDGLQADRPGLSEQDALDLLCTDRELAIEYGSPSSEYGKYNHFSLYYFYRIPQEGRFADILPNNLVKGDGLSQKQEPIFDGPGGFDVDSIMIYPSMANSHGAENNAHLDDAVLVRIKKDESGKKVPADDWRILPPTQITQQDATFVRRFYAWDERKAREFHDARNEEESNKGKRVR</sequence>
<feature type="signal peptide" evidence="1">
    <location>
        <begin position="1"/>
        <end position="19"/>
    </location>
</feature>
<organism evidence="3 4">
    <name type="scientific">Paraconiothyrium brasiliense</name>
    <dbReference type="NCBI Taxonomy" id="300254"/>
    <lineage>
        <taxon>Eukaryota</taxon>
        <taxon>Fungi</taxon>
        <taxon>Dikarya</taxon>
        <taxon>Ascomycota</taxon>
        <taxon>Pezizomycotina</taxon>
        <taxon>Dothideomycetes</taxon>
        <taxon>Pleosporomycetidae</taxon>
        <taxon>Pleosporales</taxon>
        <taxon>Massarineae</taxon>
        <taxon>Didymosphaeriaceae</taxon>
        <taxon>Paraconiothyrium</taxon>
    </lineage>
</organism>
<proteinExistence type="predicted"/>
<keyword evidence="1" id="KW-0482">Metalloprotease</keyword>
<dbReference type="EC" id="3.4.24.-" evidence="1"/>
<gene>
    <name evidence="3" type="ORF">SLS60_002138</name>
</gene>
<comment type="cofactor">
    <cofactor evidence="1">
        <name>Zn(2+)</name>
        <dbReference type="ChEBI" id="CHEBI:29105"/>
    </cofactor>
    <text evidence="1">Binds 1 zinc ion per subunit.</text>
</comment>
<evidence type="ECO:0000313" key="4">
    <source>
        <dbReference type="Proteomes" id="UP001521785"/>
    </source>
</evidence>
<feature type="domain" description="Peptidase M12A" evidence="2">
    <location>
        <begin position="219"/>
        <end position="249"/>
    </location>
</feature>
<evidence type="ECO:0000256" key="1">
    <source>
        <dbReference type="RuleBase" id="RU361183"/>
    </source>
</evidence>
<keyword evidence="1" id="KW-0862">Zinc</keyword>
<keyword evidence="1" id="KW-0378">Hydrolase</keyword>
<dbReference type="EMBL" id="JAKJXO020000002">
    <property type="protein sequence ID" value="KAL1610470.1"/>
    <property type="molecule type" value="Genomic_DNA"/>
</dbReference>
<dbReference type="PRINTS" id="PR00480">
    <property type="entry name" value="ASTACIN"/>
</dbReference>
<dbReference type="Gene3D" id="3.40.390.10">
    <property type="entry name" value="Collagenase (Catalytic Domain)"/>
    <property type="match status" value="1"/>
</dbReference>
<protein>
    <recommendedName>
        <fullName evidence="1">Metalloendopeptidase</fullName>
        <ecNumber evidence="1">3.4.24.-</ecNumber>
    </recommendedName>
</protein>
<dbReference type="InterPro" id="IPR024079">
    <property type="entry name" value="MetalloPept_cat_dom_sf"/>
</dbReference>
<evidence type="ECO:0000313" key="3">
    <source>
        <dbReference type="EMBL" id="KAL1610470.1"/>
    </source>
</evidence>
<keyword evidence="4" id="KW-1185">Reference proteome</keyword>